<dbReference type="OrthoDB" id="1148871at2"/>
<dbReference type="Proteomes" id="UP000283523">
    <property type="component" value="Unassembled WGS sequence"/>
</dbReference>
<evidence type="ECO:0000313" key="2">
    <source>
        <dbReference type="EMBL" id="RIV23889.1"/>
    </source>
</evidence>
<proteinExistence type="predicted"/>
<evidence type="ECO:0000259" key="1">
    <source>
        <dbReference type="Pfam" id="PF13470"/>
    </source>
</evidence>
<dbReference type="RefSeq" id="WP_119668105.1">
    <property type="nucleotide sequence ID" value="NZ_QXED01000003.1"/>
</dbReference>
<gene>
    <name evidence="2" type="ORF">DYU11_13065</name>
</gene>
<evidence type="ECO:0000313" key="3">
    <source>
        <dbReference type="Proteomes" id="UP000283523"/>
    </source>
</evidence>
<comment type="caution">
    <text evidence="2">The sequence shown here is derived from an EMBL/GenBank/DDBJ whole genome shotgun (WGS) entry which is preliminary data.</text>
</comment>
<dbReference type="Pfam" id="PF13470">
    <property type="entry name" value="PIN_3"/>
    <property type="match status" value="1"/>
</dbReference>
<accession>A0A418MC00</accession>
<feature type="domain" description="PIN" evidence="1">
    <location>
        <begin position="5"/>
        <end position="59"/>
    </location>
</feature>
<dbReference type="InterPro" id="IPR029060">
    <property type="entry name" value="PIN-like_dom_sf"/>
</dbReference>
<reference evidence="2 3" key="1">
    <citation type="submission" date="2018-08" db="EMBL/GenBank/DDBJ databases">
        <title>Fibrisoma montanum sp. nov., isolated from Danxia mountain soil.</title>
        <authorList>
            <person name="Huang Y."/>
        </authorList>
    </citation>
    <scope>NUCLEOTIDE SEQUENCE [LARGE SCALE GENOMIC DNA]</scope>
    <source>
        <strain evidence="2 3">HYT19</strain>
    </source>
</reference>
<name>A0A418MC00_9BACT</name>
<sequence length="73" mass="8182">MKPVVLIDTNVVIDLLASREPNCFSAAAVFDLAEQEKINAYVNVLTLVTVYYILHAHYKVAHDSIMEKFAVTN</sequence>
<dbReference type="AlphaFoldDB" id="A0A418MC00"/>
<protein>
    <submittedName>
        <fullName evidence="2">PIN domain-containing protein</fullName>
    </submittedName>
</protein>
<dbReference type="SUPFAM" id="SSF88723">
    <property type="entry name" value="PIN domain-like"/>
    <property type="match status" value="1"/>
</dbReference>
<dbReference type="EMBL" id="QXED01000003">
    <property type="protein sequence ID" value="RIV23889.1"/>
    <property type="molecule type" value="Genomic_DNA"/>
</dbReference>
<dbReference type="InterPro" id="IPR002716">
    <property type="entry name" value="PIN_dom"/>
</dbReference>
<organism evidence="2 3">
    <name type="scientific">Fibrisoma montanum</name>
    <dbReference type="NCBI Taxonomy" id="2305895"/>
    <lineage>
        <taxon>Bacteria</taxon>
        <taxon>Pseudomonadati</taxon>
        <taxon>Bacteroidota</taxon>
        <taxon>Cytophagia</taxon>
        <taxon>Cytophagales</taxon>
        <taxon>Spirosomataceae</taxon>
        <taxon>Fibrisoma</taxon>
    </lineage>
</organism>
<keyword evidence="3" id="KW-1185">Reference proteome</keyword>